<organism evidence="2 3">
    <name type="scientific">Streptomyces nondiastaticus</name>
    <dbReference type="NCBI Taxonomy" id="3154512"/>
    <lineage>
        <taxon>Bacteria</taxon>
        <taxon>Bacillati</taxon>
        <taxon>Actinomycetota</taxon>
        <taxon>Actinomycetes</taxon>
        <taxon>Kitasatosporales</taxon>
        <taxon>Streptomycetaceae</taxon>
        <taxon>Streptomyces</taxon>
    </lineage>
</organism>
<name>A0ABW6TY82_9ACTN</name>
<proteinExistence type="predicted"/>
<reference evidence="2 3" key="1">
    <citation type="submission" date="2024-10" db="EMBL/GenBank/DDBJ databases">
        <title>The Natural Products Discovery Center: Release of the First 8490 Sequenced Strains for Exploring Actinobacteria Biosynthetic Diversity.</title>
        <authorList>
            <person name="Kalkreuter E."/>
            <person name="Kautsar S.A."/>
            <person name="Yang D."/>
            <person name="Bader C.D."/>
            <person name="Teijaro C.N."/>
            <person name="Fluegel L."/>
            <person name="Davis C.M."/>
            <person name="Simpson J.R."/>
            <person name="Lauterbach L."/>
            <person name="Steele A.D."/>
            <person name="Gui C."/>
            <person name="Meng S."/>
            <person name="Li G."/>
            <person name="Viehrig K."/>
            <person name="Ye F."/>
            <person name="Su P."/>
            <person name="Kiefer A.F."/>
            <person name="Nichols A."/>
            <person name="Cepeda A.J."/>
            <person name="Yan W."/>
            <person name="Fan B."/>
            <person name="Jiang Y."/>
            <person name="Adhikari A."/>
            <person name="Zheng C.-J."/>
            <person name="Schuster L."/>
            <person name="Cowan T.M."/>
            <person name="Smanski M.J."/>
            <person name="Chevrette M.G."/>
            <person name="De Carvalho L.P.S."/>
            <person name="Shen B."/>
        </authorList>
    </citation>
    <scope>NUCLEOTIDE SEQUENCE [LARGE SCALE GENOMIC DNA]</scope>
    <source>
        <strain evidence="2 3">NPDC001650</strain>
    </source>
</reference>
<keyword evidence="1" id="KW-0472">Membrane</keyword>
<evidence type="ECO:0000256" key="1">
    <source>
        <dbReference type="SAM" id="Phobius"/>
    </source>
</evidence>
<keyword evidence="1" id="KW-1133">Transmembrane helix</keyword>
<protein>
    <recommendedName>
        <fullName evidence="4">Small hydrophobic membrane protein</fullName>
    </recommendedName>
</protein>
<accession>A0ABW6TY82</accession>
<evidence type="ECO:0000313" key="2">
    <source>
        <dbReference type="EMBL" id="MFF4217540.1"/>
    </source>
</evidence>
<dbReference type="RefSeq" id="WP_388627257.1">
    <property type="nucleotide sequence ID" value="NZ_JBIAUT010000004.1"/>
</dbReference>
<gene>
    <name evidence="2" type="ORF">ACFYZM_14850</name>
</gene>
<feature type="transmembrane region" description="Helical" evidence="1">
    <location>
        <begin position="27"/>
        <end position="43"/>
    </location>
</feature>
<dbReference type="Proteomes" id="UP001602123">
    <property type="component" value="Unassembled WGS sequence"/>
</dbReference>
<keyword evidence="1" id="KW-0812">Transmembrane</keyword>
<sequence length="49" mass="5200">MIFLVAAVLLLGVLVGAAAHLTLPVVVPAAAAIALWLLAFAVRERRREH</sequence>
<comment type="caution">
    <text evidence="2">The sequence shown here is derived from an EMBL/GenBank/DDBJ whole genome shotgun (WGS) entry which is preliminary data.</text>
</comment>
<evidence type="ECO:0000313" key="3">
    <source>
        <dbReference type="Proteomes" id="UP001602123"/>
    </source>
</evidence>
<evidence type="ECO:0008006" key="4">
    <source>
        <dbReference type="Google" id="ProtNLM"/>
    </source>
</evidence>
<keyword evidence="3" id="KW-1185">Reference proteome</keyword>
<dbReference type="EMBL" id="JBIAUT010000004">
    <property type="protein sequence ID" value="MFF4217540.1"/>
    <property type="molecule type" value="Genomic_DNA"/>
</dbReference>